<dbReference type="GO" id="GO:0006357">
    <property type="term" value="P:regulation of transcription by RNA polymerase II"/>
    <property type="evidence" value="ECO:0007669"/>
    <property type="project" value="InterPro"/>
</dbReference>
<feature type="domain" description="Enhancer of polycomb-like N-terminal" evidence="7">
    <location>
        <begin position="497"/>
        <end position="594"/>
    </location>
</feature>
<comment type="caution">
    <text evidence="8">The sequence shown here is derived from an EMBL/GenBank/DDBJ whole genome shotgun (WGS) entry which is preliminary data.</text>
</comment>
<evidence type="ECO:0000256" key="1">
    <source>
        <dbReference type="ARBA" id="ARBA00004123"/>
    </source>
</evidence>
<keyword evidence="5 6" id="KW-0539">Nucleus</keyword>
<dbReference type="Pfam" id="PF10513">
    <property type="entry name" value="EPL1"/>
    <property type="match status" value="1"/>
</dbReference>
<evidence type="ECO:0000256" key="3">
    <source>
        <dbReference type="ARBA" id="ARBA00023015"/>
    </source>
</evidence>
<name>A0AAN7JH21_9MYRT</name>
<protein>
    <recommendedName>
        <fullName evidence="6">Enhancer of polycomb-like protein</fullName>
    </recommendedName>
</protein>
<dbReference type="InterPro" id="IPR024943">
    <property type="entry name" value="Enhancer_polycomb"/>
</dbReference>
<evidence type="ECO:0000256" key="5">
    <source>
        <dbReference type="ARBA" id="ARBA00023242"/>
    </source>
</evidence>
<dbReference type="AlphaFoldDB" id="A0AAN7JH21"/>
<dbReference type="PANTHER" id="PTHR14898">
    <property type="entry name" value="ENHANCER OF POLYCOMB"/>
    <property type="match status" value="1"/>
</dbReference>
<comment type="subcellular location">
    <subcellularLocation>
        <location evidence="1 6">Nucleus</location>
    </subcellularLocation>
</comment>
<reference evidence="8 9" key="1">
    <citation type="journal article" date="2023" name="Hortic Res">
        <title>Pangenome of water caltrop reveals structural variations and asymmetric subgenome divergence after allopolyploidization.</title>
        <authorList>
            <person name="Zhang X."/>
            <person name="Chen Y."/>
            <person name="Wang L."/>
            <person name="Yuan Y."/>
            <person name="Fang M."/>
            <person name="Shi L."/>
            <person name="Lu R."/>
            <person name="Comes H.P."/>
            <person name="Ma Y."/>
            <person name="Chen Y."/>
            <person name="Huang G."/>
            <person name="Zhou Y."/>
            <person name="Zheng Z."/>
            <person name="Qiu Y."/>
        </authorList>
    </citation>
    <scope>NUCLEOTIDE SEQUENCE [LARGE SCALE GENOMIC DNA]</scope>
    <source>
        <tissue evidence="8">Roots</tissue>
    </source>
</reference>
<accession>A0AAN7JH21</accession>
<dbReference type="GO" id="GO:0035267">
    <property type="term" value="C:NuA4 histone acetyltransferase complex"/>
    <property type="evidence" value="ECO:0007669"/>
    <property type="project" value="InterPro"/>
</dbReference>
<sequence length="771" mass="86982">MPSVGMRRTSRFFGVVKGADGVRVLRSGRRLSLEPSDVKLKKGGEKDEWFSFVDNKGSSNKQIEWPRSVKPRKEIEKADSDGGTGGDLNVSANKAVALLEGGEDVKDKMFGIVFSRKAAKRKAPDTGDSYEKKYGIFFSRRTKKKVEDINSDARGTTTVIESASCSVGSGFSGLLCSLFWYMKKVSLKVSDISGFLLEDPIREVYASHGVHFLRDPSPFGSGIFKFYGCRDYTPMFWVNFSAIPLCFTSIHMDIFLSHCSIPSAHTDNLNEEQVDCDEEVQNFGLASNIKHRRNSKLEGQSTLLRLGLNSHSIHKRMRSLRSRRARIPSFTGLNKNYGVLAFDIFNAKKNGFPFSSVVSGREVRRSGRRKPAQGVNAIRTRINSGTKLVISQDIYSTPCSVNLLIIEMEKCFREEGGTVLLEPSASGEWHLVIKRYGQTRYILKANEVMKPPILNWFNHATVWTGDNGWRLEFMNKDDWVKFKDLYKECFDRNKQVSSPTSAGAAATIPVPGVREVSGYADVNLSVFSRPNSYITMSGDEVSRVMMKRTANYDMDCEDEEWLWRFNSRQQSSENEPVEELEEDNFELMIDAFEKAFYSNPHDFSNDKPSSNLFVDMGRREVVEAVYSYWMKKRRAKRSSLIRALQLNKPRKAQFALKPALRKKRTFKRQARRTHGRGKQLGLIKASVAHRDSIQSHEFLQKKLGEAGPLDIAVSKRQRAQFLMEIADLAAYKAMMILRIAMTAQAVGSPESAAAHFLDSGQVADPGHESFG</sequence>
<evidence type="ECO:0000313" key="9">
    <source>
        <dbReference type="Proteomes" id="UP001345219"/>
    </source>
</evidence>
<dbReference type="EMBL" id="JAXIOK010000023">
    <property type="protein sequence ID" value="KAK4743062.1"/>
    <property type="molecule type" value="Genomic_DNA"/>
</dbReference>
<keyword evidence="9" id="KW-1185">Reference proteome</keyword>
<keyword evidence="3 6" id="KW-0805">Transcription regulation</keyword>
<evidence type="ECO:0000259" key="7">
    <source>
        <dbReference type="Pfam" id="PF10513"/>
    </source>
</evidence>
<evidence type="ECO:0000256" key="6">
    <source>
        <dbReference type="RuleBase" id="RU361124"/>
    </source>
</evidence>
<proteinExistence type="inferred from homology"/>
<gene>
    <name evidence="8" type="ORF">SAY87_001063</name>
</gene>
<evidence type="ECO:0000256" key="2">
    <source>
        <dbReference type="ARBA" id="ARBA00008035"/>
    </source>
</evidence>
<comment type="similarity">
    <text evidence="2 6">Belongs to the enhancer of polycomb family.</text>
</comment>
<dbReference type="InterPro" id="IPR019542">
    <property type="entry name" value="Enhancer_polycomb-like_N"/>
</dbReference>
<organism evidence="8 9">
    <name type="scientific">Trapa incisa</name>
    <dbReference type="NCBI Taxonomy" id="236973"/>
    <lineage>
        <taxon>Eukaryota</taxon>
        <taxon>Viridiplantae</taxon>
        <taxon>Streptophyta</taxon>
        <taxon>Embryophyta</taxon>
        <taxon>Tracheophyta</taxon>
        <taxon>Spermatophyta</taxon>
        <taxon>Magnoliopsida</taxon>
        <taxon>eudicotyledons</taxon>
        <taxon>Gunneridae</taxon>
        <taxon>Pentapetalae</taxon>
        <taxon>rosids</taxon>
        <taxon>malvids</taxon>
        <taxon>Myrtales</taxon>
        <taxon>Lythraceae</taxon>
        <taxon>Trapa</taxon>
    </lineage>
</organism>
<evidence type="ECO:0000313" key="8">
    <source>
        <dbReference type="EMBL" id="KAK4743062.1"/>
    </source>
</evidence>
<keyword evidence="4 6" id="KW-0804">Transcription</keyword>
<dbReference type="Proteomes" id="UP001345219">
    <property type="component" value="Chromosome 1"/>
</dbReference>
<evidence type="ECO:0000256" key="4">
    <source>
        <dbReference type="ARBA" id="ARBA00023163"/>
    </source>
</evidence>
<dbReference type="GO" id="GO:0005634">
    <property type="term" value="C:nucleus"/>
    <property type="evidence" value="ECO:0007669"/>
    <property type="project" value="UniProtKB-SubCell"/>
</dbReference>